<dbReference type="PROSITE" id="PS50082">
    <property type="entry name" value="WD_REPEATS_2"/>
    <property type="match status" value="1"/>
</dbReference>
<evidence type="ECO:0000256" key="3">
    <source>
        <dbReference type="PROSITE-ProRule" id="PRU00221"/>
    </source>
</evidence>
<dbReference type="KEGG" id="gms:SOIL9_32210"/>
<keyword evidence="5" id="KW-1185">Reference proteome</keyword>
<sequence length="352" mass="37329">MKLAKTKDLTLPTGALGLAVTADAKRLYVPCMDGAVYECDPATGKATPLPDRHASFASGCVLLPGDEALVSAGYDGTLLWHDLSAKRCVRRVQAHTFWSWRLAMSLDGRYVASTSGQYLAGGEKYEPAAAKEPQVKVFDAKTGALVRSFDHGPPVLSAAFTPDGKHLAAGNMMGEVGVWNVGDGKVAARFTTPDFTSWGQIKSPHYCGGIYDMAFTADGSSLLCCGMGPMGDPMAGNGKMTWQQWDWRADPPKKLKQIRDGDSGAGLMEALALVPGGGFLMAGRQAQGTWTTAVFGDDGKLVASMDTKSRVTRAAFSPDGKALYLAAAVGQPKRNDRSVWGDYGRVHVVSVG</sequence>
<evidence type="ECO:0000256" key="1">
    <source>
        <dbReference type="ARBA" id="ARBA00022574"/>
    </source>
</evidence>
<dbReference type="SMART" id="SM00320">
    <property type="entry name" value="WD40"/>
    <property type="match status" value="3"/>
</dbReference>
<protein>
    <submittedName>
        <fullName evidence="4">Wd40 repeat-containing protein: WD-40 repeat protein</fullName>
    </submittedName>
</protein>
<dbReference type="InterPro" id="IPR001680">
    <property type="entry name" value="WD40_rpt"/>
</dbReference>
<dbReference type="Proteomes" id="UP000464178">
    <property type="component" value="Chromosome"/>
</dbReference>
<feature type="repeat" description="WD" evidence="3">
    <location>
        <begin position="148"/>
        <end position="189"/>
    </location>
</feature>
<dbReference type="Pfam" id="PF00400">
    <property type="entry name" value="WD40"/>
    <property type="match status" value="1"/>
</dbReference>
<dbReference type="RefSeq" id="WP_162669026.1">
    <property type="nucleotide sequence ID" value="NZ_LR593886.1"/>
</dbReference>
<evidence type="ECO:0000256" key="2">
    <source>
        <dbReference type="ARBA" id="ARBA00022737"/>
    </source>
</evidence>
<dbReference type="GO" id="GO:0000027">
    <property type="term" value="P:ribosomal large subunit assembly"/>
    <property type="evidence" value="ECO:0007669"/>
    <property type="project" value="TreeGrafter"/>
</dbReference>
<dbReference type="InterPro" id="IPR011047">
    <property type="entry name" value="Quinoprotein_ADH-like_sf"/>
</dbReference>
<accession>A0A6P2D062</accession>
<reference evidence="4 5" key="1">
    <citation type="submission" date="2019-05" db="EMBL/GenBank/DDBJ databases">
        <authorList>
            <consortium name="Science for Life Laboratories"/>
        </authorList>
    </citation>
    <scope>NUCLEOTIDE SEQUENCE [LARGE SCALE GENOMIC DNA]</scope>
    <source>
        <strain evidence="4">Soil9</strain>
    </source>
</reference>
<evidence type="ECO:0000313" key="5">
    <source>
        <dbReference type="Proteomes" id="UP000464178"/>
    </source>
</evidence>
<keyword evidence="2" id="KW-0677">Repeat</keyword>
<keyword evidence="1 3" id="KW-0853">WD repeat</keyword>
<gene>
    <name evidence="4" type="ORF">SOIL9_32210</name>
</gene>
<dbReference type="SUPFAM" id="SSF50998">
    <property type="entry name" value="Quinoprotein alcohol dehydrogenase-like"/>
    <property type="match status" value="1"/>
</dbReference>
<dbReference type="PANTHER" id="PTHR19848:SF0">
    <property type="entry name" value="NOTCHLESS PROTEIN HOMOLOG 1"/>
    <property type="match status" value="1"/>
</dbReference>
<name>A0A6P2D062_9BACT</name>
<dbReference type="InterPro" id="IPR015943">
    <property type="entry name" value="WD40/YVTN_repeat-like_dom_sf"/>
</dbReference>
<dbReference type="PANTHER" id="PTHR19848">
    <property type="entry name" value="WD40 REPEAT PROTEIN"/>
    <property type="match status" value="1"/>
</dbReference>
<proteinExistence type="predicted"/>
<dbReference type="AlphaFoldDB" id="A0A6P2D062"/>
<dbReference type="Gene3D" id="2.130.10.10">
    <property type="entry name" value="YVTN repeat-like/Quinoprotein amine dehydrogenase"/>
    <property type="match status" value="2"/>
</dbReference>
<evidence type="ECO:0000313" key="4">
    <source>
        <dbReference type="EMBL" id="VTR94493.1"/>
    </source>
</evidence>
<dbReference type="EMBL" id="LR593886">
    <property type="protein sequence ID" value="VTR94493.1"/>
    <property type="molecule type" value="Genomic_DNA"/>
</dbReference>
<organism evidence="4 5">
    <name type="scientific">Gemmata massiliana</name>
    <dbReference type="NCBI Taxonomy" id="1210884"/>
    <lineage>
        <taxon>Bacteria</taxon>
        <taxon>Pseudomonadati</taxon>
        <taxon>Planctomycetota</taxon>
        <taxon>Planctomycetia</taxon>
        <taxon>Gemmatales</taxon>
        <taxon>Gemmataceae</taxon>
        <taxon>Gemmata</taxon>
    </lineage>
</organism>